<comment type="pathway">
    <text evidence="2 9">Pyrimidine metabolism; UMP biosynthesis via de novo pathway.</text>
</comment>
<feature type="binding site" evidence="9">
    <location>
        <position position="49"/>
    </location>
    <ligand>
        <name>substrate</name>
    </ligand>
</feature>
<dbReference type="NCBIfam" id="TIGR01037">
    <property type="entry name" value="pyrD_sub1_fam"/>
    <property type="match status" value="1"/>
</dbReference>
<feature type="binding site" evidence="9">
    <location>
        <position position="23"/>
    </location>
    <ligand>
        <name>FMN</name>
        <dbReference type="ChEBI" id="CHEBI:58210"/>
    </ligand>
</feature>
<evidence type="ECO:0000256" key="4">
    <source>
        <dbReference type="ARBA" id="ARBA00022490"/>
    </source>
</evidence>
<evidence type="ECO:0000256" key="8">
    <source>
        <dbReference type="ARBA" id="ARBA00023002"/>
    </source>
</evidence>
<comment type="caution">
    <text evidence="11">The sequence shown here is derived from an EMBL/GenBank/DDBJ whole genome shotgun (WGS) entry which is preliminary data.</text>
</comment>
<comment type="subcellular location">
    <subcellularLocation>
        <location evidence="1 9">Cytoplasm</location>
    </subcellularLocation>
</comment>
<dbReference type="InterPro" id="IPR013785">
    <property type="entry name" value="Aldolase_TIM"/>
</dbReference>
<evidence type="ECO:0000256" key="7">
    <source>
        <dbReference type="ARBA" id="ARBA00022975"/>
    </source>
</evidence>
<dbReference type="EMBL" id="JANUCP010000004">
    <property type="protein sequence ID" value="MCS3920099.1"/>
    <property type="molecule type" value="Genomic_DNA"/>
</dbReference>
<comment type="cofactor">
    <cofactor evidence="9">
        <name>FMN</name>
        <dbReference type="ChEBI" id="CHEBI:58210"/>
    </cofactor>
    <text evidence="9">Binds 1 FMN per subunit.</text>
</comment>
<evidence type="ECO:0000256" key="6">
    <source>
        <dbReference type="ARBA" id="ARBA00022643"/>
    </source>
</evidence>
<dbReference type="GO" id="GO:0004589">
    <property type="term" value="F:dihydroorotate dehydrogenase (NAD+) activity"/>
    <property type="evidence" value="ECO:0007669"/>
    <property type="project" value="UniProtKB-EC"/>
</dbReference>
<dbReference type="EC" id="1.3.-.-" evidence="9"/>
<feature type="active site" description="Nucleophile" evidence="9">
    <location>
        <position position="134"/>
    </location>
</feature>
<evidence type="ECO:0000256" key="2">
    <source>
        <dbReference type="ARBA" id="ARBA00004725"/>
    </source>
</evidence>
<dbReference type="PANTHER" id="PTHR48109:SF1">
    <property type="entry name" value="DIHYDROOROTATE DEHYDROGENASE (FUMARATE)"/>
    <property type="match status" value="1"/>
</dbReference>
<dbReference type="RefSeq" id="WP_259097710.1">
    <property type="nucleotide sequence ID" value="NZ_CP130454.1"/>
</dbReference>
<proteinExistence type="inferred from homology"/>
<dbReference type="InterPro" id="IPR005720">
    <property type="entry name" value="Dihydroorotate_DH_cat"/>
</dbReference>
<dbReference type="InterPro" id="IPR033888">
    <property type="entry name" value="DHOD_1B"/>
</dbReference>
<feature type="binding site" evidence="9">
    <location>
        <begin position="49"/>
        <end position="50"/>
    </location>
    <ligand>
        <name>FMN</name>
        <dbReference type="ChEBI" id="CHEBI:58210"/>
    </ligand>
</feature>
<evidence type="ECO:0000259" key="10">
    <source>
        <dbReference type="Pfam" id="PF01180"/>
    </source>
</evidence>
<dbReference type="PROSITE" id="PS00912">
    <property type="entry name" value="DHODEHASE_2"/>
    <property type="match status" value="1"/>
</dbReference>
<accession>A0ABT2EQ56</accession>
<dbReference type="PIRSF" id="PIRSF000164">
    <property type="entry name" value="DHO_oxidase"/>
    <property type="match status" value="1"/>
</dbReference>
<dbReference type="CDD" id="cd04740">
    <property type="entry name" value="DHOD_1B_like"/>
    <property type="match status" value="1"/>
</dbReference>
<dbReference type="Gene3D" id="3.20.20.70">
    <property type="entry name" value="Aldolase class I"/>
    <property type="match status" value="1"/>
</dbReference>
<evidence type="ECO:0000256" key="3">
    <source>
        <dbReference type="ARBA" id="ARBA00008008"/>
    </source>
</evidence>
<keyword evidence="5 9" id="KW-0285">Flavoprotein</keyword>
<evidence type="ECO:0000256" key="5">
    <source>
        <dbReference type="ARBA" id="ARBA00022630"/>
    </source>
</evidence>
<dbReference type="InterPro" id="IPR024920">
    <property type="entry name" value="Dihydroorotate_DH_1"/>
</dbReference>
<feature type="domain" description="Dihydroorotate dehydrogenase catalytic" evidence="10">
    <location>
        <begin position="6"/>
        <end position="297"/>
    </location>
</feature>
<feature type="binding site" evidence="9">
    <location>
        <position position="223"/>
    </location>
    <ligand>
        <name>FMN</name>
        <dbReference type="ChEBI" id="CHEBI:58210"/>
    </ligand>
</feature>
<name>A0ABT2EQ56_9BACT</name>
<dbReference type="Pfam" id="PF01180">
    <property type="entry name" value="DHO_dh"/>
    <property type="match status" value="1"/>
</dbReference>
<feature type="binding site" evidence="9">
    <location>
        <begin position="196"/>
        <end position="197"/>
    </location>
    <ligand>
        <name>substrate</name>
    </ligand>
</feature>
<feature type="binding site" evidence="9">
    <location>
        <position position="169"/>
    </location>
    <ligand>
        <name>FMN</name>
        <dbReference type="ChEBI" id="CHEBI:58210"/>
    </ligand>
</feature>
<protein>
    <recommendedName>
        <fullName evidence="9">Dihydroorotate dehydrogenase</fullName>
        <shortName evidence="9">DHOD</shortName>
        <shortName evidence="9">DHODase</shortName>
        <shortName evidence="9">DHOdehase</shortName>
        <ecNumber evidence="9">1.3.-.-</ecNumber>
    </recommendedName>
</protein>
<keyword evidence="12" id="KW-1185">Reference proteome</keyword>
<organism evidence="11 12">
    <name type="scientific">Candidatus Fervidibacter sacchari</name>
    <dbReference type="NCBI Taxonomy" id="1448929"/>
    <lineage>
        <taxon>Bacteria</taxon>
        <taxon>Candidatus Fervidibacterota</taxon>
        <taxon>Candidatus Fervidibacter</taxon>
    </lineage>
</organism>
<keyword evidence="6 9" id="KW-0288">FMN</keyword>
<dbReference type="InterPro" id="IPR049622">
    <property type="entry name" value="Dihydroorotate_DH_I"/>
</dbReference>
<sequence>MPEVNLSVSVTGLNLRTPLILASGCCGYGEEMERIEGWQWDCVGAVVLKGVTLNPRIGNPPPRITETTAGMLNSIGLQNVGVKELVRKINERLWKLPAHIIANANGETVDEYVRVCEILTEAEAVKAVELNISCPNVQKGGIEFGQSPETAAEVVRSVRSVWQKPLWVKLSPEPHNIAEIAEACVEAGADALCLCNTFPAMAVDPSQLPPRPMLGTPFGGLSGPAIKPIIVRKVFLVAQSLRQKGTEVPIVGIGGIWSGRDVLEYLAVGATAVQIGTVLFSDPLAPVRIVNELKSLLQNFAAQTGDERWLDIRNFIGSVEIGEGLSALDAKGGDG</sequence>
<reference evidence="11 12" key="1">
    <citation type="submission" date="2022-08" db="EMBL/GenBank/DDBJ databases">
        <title>Bacterial and archaeal communities from various locations to study Microbial Dark Matter (Phase II).</title>
        <authorList>
            <person name="Stepanauskas R."/>
        </authorList>
    </citation>
    <scope>NUCLEOTIDE SEQUENCE [LARGE SCALE GENOMIC DNA]</scope>
    <source>
        <strain evidence="11 12">PD1</strain>
    </source>
</reference>
<keyword evidence="4 9" id="KW-0963">Cytoplasm</keyword>
<dbReference type="InterPro" id="IPR001295">
    <property type="entry name" value="Dihydroorotate_DH_CS"/>
</dbReference>
<comment type="similarity">
    <text evidence="3 9">Belongs to the dihydroorotate dehydrogenase family. Type 1 subfamily.</text>
</comment>
<evidence type="ECO:0000313" key="12">
    <source>
        <dbReference type="Proteomes" id="UP001204798"/>
    </source>
</evidence>
<comment type="caution">
    <text evidence="9">Lacks conserved residue(s) required for the propagation of feature annotation.</text>
</comment>
<feature type="binding site" evidence="9">
    <location>
        <begin position="73"/>
        <end position="77"/>
    </location>
    <ligand>
        <name>substrate</name>
    </ligand>
</feature>
<evidence type="ECO:0000256" key="1">
    <source>
        <dbReference type="ARBA" id="ARBA00004496"/>
    </source>
</evidence>
<dbReference type="PANTHER" id="PTHR48109">
    <property type="entry name" value="DIHYDROOROTATE DEHYDROGENASE (QUINONE), MITOCHONDRIAL-RELATED"/>
    <property type="match status" value="1"/>
</dbReference>
<dbReference type="InterPro" id="IPR050074">
    <property type="entry name" value="DHO_dehydrogenase"/>
</dbReference>
<comment type="catalytic activity">
    <reaction evidence="9">
        <text>(S)-dihydroorotate + A = orotate + AH2</text>
        <dbReference type="Rhea" id="RHEA:18073"/>
        <dbReference type="ChEBI" id="CHEBI:13193"/>
        <dbReference type="ChEBI" id="CHEBI:17499"/>
        <dbReference type="ChEBI" id="CHEBI:30839"/>
        <dbReference type="ChEBI" id="CHEBI:30864"/>
    </reaction>
</comment>
<feature type="binding site" evidence="9">
    <location>
        <position position="103"/>
    </location>
    <ligand>
        <name>FMN</name>
        <dbReference type="ChEBI" id="CHEBI:58210"/>
    </ligand>
</feature>
<dbReference type="HAMAP" id="MF_00224">
    <property type="entry name" value="DHO_dh_type1"/>
    <property type="match status" value="1"/>
</dbReference>
<dbReference type="SUPFAM" id="SSF51395">
    <property type="entry name" value="FMN-linked oxidoreductases"/>
    <property type="match status" value="1"/>
</dbReference>
<gene>
    <name evidence="9" type="primary">pyrD</name>
    <name evidence="11" type="ORF">M2350_002516</name>
</gene>
<keyword evidence="7 9" id="KW-0665">Pyrimidine biosynthesis</keyword>
<feature type="binding site" evidence="9">
    <location>
        <begin position="276"/>
        <end position="277"/>
    </location>
    <ligand>
        <name>FMN</name>
        <dbReference type="ChEBI" id="CHEBI:58210"/>
    </ligand>
</feature>
<feature type="binding site" evidence="9">
    <location>
        <position position="131"/>
    </location>
    <ligand>
        <name>FMN</name>
        <dbReference type="ChEBI" id="CHEBI:58210"/>
    </ligand>
</feature>
<comment type="function">
    <text evidence="9">Catalyzes the conversion of dihydroorotate to orotate.</text>
</comment>
<evidence type="ECO:0000313" key="11">
    <source>
        <dbReference type="EMBL" id="MCS3920099.1"/>
    </source>
</evidence>
<dbReference type="NCBIfam" id="NF005574">
    <property type="entry name" value="PRK07259.1"/>
    <property type="match status" value="1"/>
</dbReference>
<feature type="binding site" evidence="9">
    <location>
        <begin position="254"/>
        <end position="255"/>
    </location>
    <ligand>
        <name>FMN</name>
        <dbReference type="ChEBI" id="CHEBI:58210"/>
    </ligand>
</feature>
<evidence type="ECO:0000256" key="9">
    <source>
        <dbReference type="HAMAP-Rule" id="MF_00224"/>
    </source>
</evidence>
<dbReference type="Proteomes" id="UP001204798">
    <property type="component" value="Unassembled WGS sequence"/>
</dbReference>
<dbReference type="PROSITE" id="PS00911">
    <property type="entry name" value="DHODEHASE_1"/>
    <property type="match status" value="1"/>
</dbReference>
<keyword evidence="8 9" id="KW-0560">Oxidoreductase</keyword>
<feature type="binding site" evidence="9">
    <location>
        <position position="131"/>
    </location>
    <ligand>
        <name>substrate</name>
    </ligand>
</feature>
<dbReference type="InterPro" id="IPR012135">
    <property type="entry name" value="Dihydroorotate_DH_1_2"/>
</dbReference>